<reference evidence="3" key="1">
    <citation type="journal article" date="2014" name="Proc. Natl. Acad. Sci. U.S.A.">
        <title>Extensive sampling of basidiomycete genomes demonstrates inadequacy of the white-rot/brown-rot paradigm for wood decay fungi.</title>
        <authorList>
            <person name="Riley R."/>
            <person name="Salamov A.A."/>
            <person name="Brown D.W."/>
            <person name="Nagy L.G."/>
            <person name="Floudas D."/>
            <person name="Held B.W."/>
            <person name="Levasseur A."/>
            <person name="Lombard V."/>
            <person name="Morin E."/>
            <person name="Otillar R."/>
            <person name="Lindquist E.A."/>
            <person name="Sun H."/>
            <person name="LaButti K.M."/>
            <person name="Schmutz J."/>
            <person name="Jabbour D."/>
            <person name="Luo H."/>
            <person name="Baker S.E."/>
            <person name="Pisabarro A.G."/>
            <person name="Walton J.D."/>
            <person name="Blanchette R.A."/>
            <person name="Henrissat B."/>
            <person name="Martin F."/>
            <person name="Cullen D."/>
            <person name="Hibbett D.S."/>
            <person name="Grigoriev I.V."/>
        </authorList>
    </citation>
    <scope>NUCLEOTIDE SEQUENCE [LARGE SCALE GENOMIC DNA]</scope>
    <source>
        <strain evidence="3">FD-172 SS1</strain>
    </source>
</reference>
<accession>A0A067N252</accession>
<dbReference type="Proteomes" id="UP000027195">
    <property type="component" value="Unassembled WGS sequence"/>
</dbReference>
<evidence type="ECO:0000313" key="2">
    <source>
        <dbReference type="EMBL" id="KDQ18227.1"/>
    </source>
</evidence>
<proteinExistence type="predicted"/>
<dbReference type="Gene3D" id="3.40.630.30">
    <property type="match status" value="1"/>
</dbReference>
<dbReference type="PROSITE" id="PS51186">
    <property type="entry name" value="GNAT"/>
    <property type="match status" value="1"/>
</dbReference>
<organism evidence="2 3">
    <name type="scientific">Botryobasidium botryosum (strain FD-172 SS1)</name>
    <dbReference type="NCBI Taxonomy" id="930990"/>
    <lineage>
        <taxon>Eukaryota</taxon>
        <taxon>Fungi</taxon>
        <taxon>Dikarya</taxon>
        <taxon>Basidiomycota</taxon>
        <taxon>Agaricomycotina</taxon>
        <taxon>Agaricomycetes</taxon>
        <taxon>Cantharellales</taxon>
        <taxon>Botryobasidiaceae</taxon>
        <taxon>Botryobasidium</taxon>
    </lineage>
</organism>
<protein>
    <recommendedName>
        <fullName evidence="1">N-acetyltransferase domain-containing protein</fullName>
    </recommendedName>
</protein>
<evidence type="ECO:0000259" key="1">
    <source>
        <dbReference type="PROSITE" id="PS51186"/>
    </source>
</evidence>
<feature type="domain" description="N-acetyltransferase" evidence="1">
    <location>
        <begin position="208"/>
        <end position="362"/>
    </location>
</feature>
<dbReference type="Pfam" id="PF00583">
    <property type="entry name" value="Acetyltransf_1"/>
    <property type="match status" value="1"/>
</dbReference>
<dbReference type="InParanoid" id="A0A067N252"/>
<dbReference type="OrthoDB" id="5372118at2759"/>
<gene>
    <name evidence="2" type="ORF">BOTBODRAFT_42615</name>
</gene>
<dbReference type="SUPFAM" id="SSF55729">
    <property type="entry name" value="Acyl-CoA N-acyltransferases (Nat)"/>
    <property type="match status" value="1"/>
</dbReference>
<dbReference type="STRING" id="930990.A0A067N252"/>
<sequence length="373" mass="41964">MSFINFVHDTPEDILDATLRPLELRGGRYCNTTLPQAIASLPPGSLRSGRFHTDSADPRSYVERRLEADFNGRPEPKITDQFYLTSWSCPDDAPVASTQLDFVLSCTNGKIGTNPIFLCSLHPSAALTAEFLNERIPRFVYSFRQYADPSRAFSIFGPEPLVEAFCAEWSHQTGKIRVPEPYYAAKLSFCTLDTLAPPPPPRDDDHMYRVRLAEQKDLKAVAVMCKDFADDSVTFPLSIQEATKEAQALIRLRQLWVLEMTLVDEAPEIVCIVAVTRTYGQVATISKVFTPERGRGKGCATRLVREVCSYYLDPERNTEHKQEVALYVAHDNRGAVKAYHRVGFVGLSDTEPVPVEVENWIEIGFLDTVKGHW</sequence>
<dbReference type="InterPro" id="IPR016181">
    <property type="entry name" value="Acyl_CoA_acyltransferase"/>
</dbReference>
<dbReference type="HOGENOM" id="CLU_059210_0_0_1"/>
<dbReference type="EMBL" id="KL198022">
    <property type="protein sequence ID" value="KDQ18227.1"/>
    <property type="molecule type" value="Genomic_DNA"/>
</dbReference>
<name>A0A067N252_BOTB1</name>
<keyword evidence="3" id="KW-1185">Reference proteome</keyword>
<dbReference type="GO" id="GO:0016747">
    <property type="term" value="F:acyltransferase activity, transferring groups other than amino-acyl groups"/>
    <property type="evidence" value="ECO:0007669"/>
    <property type="project" value="InterPro"/>
</dbReference>
<evidence type="ECO:0000313" key="3">
    <source>
        <dbReference type="Proteomes" id="UP000027195"/>
    </source>
</evidence>
<dbReference type="InterPro" id="IPR000182">
    <property type="entry name" value="GNAT_dom"/>
</dbReference>
<dbReference type="AlphaFoldDB" id="A0A067N252"/>